<gene>
    <name evidence="1" type="ORF">N0D28_04540</name>
</gene>
<evidence type="ECO:0000313" key="1">
    <source>
        <dbReference type="EMBL" id="UWX64934.1"/>
    </source>
</evidence>
<sequence>MLLQLEIHDDVEPAPLGRAKMKVFGRALTGMRMGQMAQATKLIEPLV</sequence>
<dbReference type="RefSeq" id="WP_260561192.1">
    <property type="nucleotide sequence ID" value="NZ_BAABEC010000069.1"/>
</dbReference>
<protein>
    <submittedName>
        <fullName evidence="1">Uncharacterized protein</fullName>
    </submittedName>
</protein>
<proteinExistence type="predicted"/>
<name>A0ABY5YIJ0_9DEIO</name>
<dbReference type="EMBL" id="CP104213">
    <property type="protein sequence ID" value="UWX64934.1"/>
    <property type="molecule type" value="Genomic_DNA"/>
</dbReference>
<organism evidence="1 2">
    <name type="scientific">Deinococcus rubellus</name>
    <dbReference type="NCBI Taxonomy" id="1889240"/>
    <lineage>
        <taxon>Bacteria</taxon>
        <taxon>Thermotogati</taxon>
        <taxon>Deinococcota</taxon>
        <taxon>Deinococci</taxon>
        <taxon>Deinococcales</taxon>
        <taxon>Deinococcaceae</taxon>
        <taxon>Deinococcus</taxon>
    </lineage>
</organism>
<dbReference type="Proteomes" id="UP001060261">
    <property type="component" value="Chromosome"/>
</dbReference>
<keyword evidence="2" id="KW-1185">Reference proteome</keyword>
<accession>A0ABY5YIJ0</accession>
<evidence type="ECO:0000313" key="2">
    <source>
        <dbReference type="Proteomes" id="UP001060261"/>
    </source>
</evidence>
<reference evidence="1" key="1">
    <citation type="submission" date="2022-09" db="EMBL/GenBank/DDBJ databases">
        <title>genome sequence of Deinococcus rubellus.</title>
        <authorList>
            <person name="Srinivasan S."/>
        </authorList>
    </citation>
    <scope>NUCLEOTIDE SEQUENCE</scope>
    <source>
        <strain evidence="1">Ant6</strain>
    </source>
</reference>